<comment type="catalytic activity">
    <reaction evidence="1">
        <text>S-ubiquitinyl-[E2 ubiquitin-conjugating enzyme]-L-cysteine + [acceptor protein]-L-lysine = [E2 ubiquitin-conjugating enzyme]-L-cysteine + N(6)-ubiquitinyl-[acceptor protein]-L-lysine.</text>
        <dbReference type="EC" id="2.3.2.27"/>
    </reaction>
</comment>
<keyword evidence="6" id="KW-0863">Zinc-finger</keyword>
<evidence type="ECO:0000256" key="2">
    <source>
        <dbReference type="ARBA" id="ARBA00012483"/>
    </source>
</evidence>
<dbReference type="InterPro" id="IPR040841">
    <property type="entry name" value="Luciferase_dom"/>
</dbReference>
<dbReference type="GO" id="GO:0006513">
    <property type="term" value="P:protein monoubiquitination"/>
    <property type="evidence" value="ECO:0007669"/>
    <property type="project" value="TreeGrafter"/>
</dbReference>
<dbReference type="EMBL" id="FWEW01001418">
    <property type="protein sequence ID" value="SLM37012.1"/>
    <property type="molecule type" value="Genomic_DNA"/>
</dbReference>
<dbReference type="GO" id="GO:0000209">
    <property type="term" value="P:protein polyubiquitination"/>
    <property type="evidence" value="ECO:0007669"/>
    <property type="project" value="TreeGrafter"/>
</dbReference>
<keyword evidence="4" id="KW-0805">Transcription regulation</keyword>
<reference evidence="10" key="1">
    <citation type="submission" date="2017-03" db="EMBL/GenBank/DDBJ databases">
        <authorList>
            <person name="Sharma R."/>
            <person name="Thines M."/>
        </authorList>
    </citation>
    <scope>NUCLEOTIDE SEQUENCE [LARGE SCALE GENOMIC DNA]</scope>
</reference>
<evidence type="ECO:0000256" key="6">
    <source>
        <dbReference type="PROSITE-ProRule" id="PRU00175"/>
    </source>
</evidence>
<keyword evidence="6" id="KW-0479">Metal-binding</keyword>
<dbReference type="Proteomes" id="UP000192927">
    <property type="component" value="Unassembled WGS sequence"/>
</dbReference>
<evidence type="ECO:0000313" key="10">
    <source>
        <dbReference type="Proteomes" id="UP000192927"/>
    </source>
</evidence>
<dbReference type="InterPro" id="IPR001841">
    <property type="entry name" value="Znf_RING"/>
</dbReference>
<dbReference type="SUPFAM" id="SSF57850">
    <property type="entry name" value="RING/U-box"/>
    <property type="match status" value="1"/>
</dbReference>
<feature type="domain" description="RING-type" evidence="8">
    <location>
        <begin position="34"/>
        <end position="74"/>
    </location>
</feature>
<evidence type="ECO:0000256" key="7">
    <source>
        <dbReference type="SAM" id="MobiDB-lite"/>
    </source>
</evidence>
<evidence type="ECO:0000256" key="5">
    <source>
        <dbReference type="ARBA" id="ARBA00023163"/>
    </source>
</evidence>
<sequence>MEEEVDIMQSVLQSTLEEVNKTADNVIEDHDDPCVICLEAVHERAVASPCRHFSFDFLCLVSWLQQRSTCPLCKTEVKSVEYDWRSPKDFKTYPVSPDGCQTSGDSTTSPTAALGTRTRDGRSHQGWRPRRGHRPAPPASPDATLLHRRHIYRNQLYSLHVGSNRVSRFRDLNTPLFVRDEELVSRARKWIRRELQVFQFLSPDGGEEEGVTRKANNAEFLLEYVIAILKTVDIKGSGGQAEDMLQEFLGRDNTRLFLHELRAWLRSPYTSLEDWDRNVQYNDALPRHSYKEHGPDAVRVHSVGGQSQAIDKIEPRPGVYPPDPQPRPFNLGADVNIEQQRPVPGEEAPRRATEQNLADQRRNIRLLKPGVFLETKVPLRNHNSFWRAFAQGYYGDEDMWAWVKVETRRYFLSILFGHPTHCRHDVYRQLDHVTSGVLRRSLTLDNSEMHREVIFILADLYDMQVIWAQGKEDNGKSIRDGRVRSGMFAEVRGNNNCRQIVLLSAEGRYRTPMQWSLLTPVDGEGSIFPSDHRVSEDWDEEWRRPLGLLRRPRALLPPPIRHPPPRAEALRLRFDDIISKNRNIITTKLSVIERQGEAIFIADDIPSPHAIAAGVRREITHIHERNDFSLHCTLSPEDAKLVVLNGWGERHPLAGSILFSTCYTMIYAPRNEEELDVVCRIVCASIAFMTGGKDVNF</sequence>
<evidence type="ECO:0000256" key="1">
    <source>
        <dbReference type="ARBA" id="ARBA00000900"/>
    </source>
</evidence>
<dbReference type="GO" id="GO:0008270">
    <property type="term" value="F:zinc ion binding"/>
    <property type="evidence" value="ECO:0007669"/>
    <property type="project" value="UniProtKB-KW"/>
</dbReference>
<feature type="compositionally biased region" description="Pro residues" evidence="7">
    <location>
        <begin position="318"/>
        <end position="327"/>
    </location>
</feature>
<name>A0A1W5D227_9LECA</name>
<dbReference type="AlphaFoldDB" id="A0A1W5D227"/>
<feature type="compositionally biased region" description="Basic residues" evidence="7">
    <location>
        <begin position="125"/>
        <end position="134"/>
    </location>
</feature>
<feature type="region of interest" description="Disordered" evidence="7">
    <location>
        <begin position="310"/>
        <end position="331"/>
    </location>
</feature>
<dbReference type="InterPro" id="IPR013083">
    <property type="entry name" value="Znf_RING/FYVE/PHD"/>
</dbReference>
<keyword evidence="5" id="KW-0804">Transcription</keyword>
<keyword evidence="3" id="KW-0808">Transferase</keyword>
<evidence type="ECO:0000256" key="3">
    <source>
        <dbReference type="ARBA" id="ARBA00022679"/>
    </source>
</evidence>
<dbReference type="PROSITE" id="PS50089">
    <property type="entry name" value="ZF_RING_2"/>
    <property type="match status" value="1"/>
</dbReference>
<accession>A0A1W5D227</accession>
<dbReference type="Pfam" id="PF13639">
    <property type="entry name" value="zf-RING_2"/>
    <property type="match status" value="1"/>
</dbReference>
<organism evidence="9 10">
    <name type="scientific">Lasallia pustulata</name>
    <dbReference type="NCBI Taxonomy" id="136370"/>
    <lineage>
        <taxon>Eukaryota</taxon>
        <taxon>Fungi</taxon>
        <taxon>Dikarya</taxon>
        <taxon>Ascomycota</taxon>
        <taxon>Pezizomycotina</taxon>
        <taxon>Lecanoromycetes</taxon>
        <taxon>OSLEUM clade</taxon>
        <taxon>Umbilicariomycetidae</taxon>
        <taxon>Umbilicariales</taxon>
        <taxon>Umbilicariaceae</taxon>
        <taxon>Lasallia</taxon>
    </lineage>
</organism>
<evidence type="ECO:0000256" key="4">
    <source>
        <dbReference type="ARBA" id="ARBA00023015"/>
    </source>
</evidence>
<proteinExistence type="predicted"/>
<dbReference type="Pfam" id="PF17648">
    <property type="entry name" value="Luciferase"/>
    <property type="match status" value="1"/>
</dbReference>
<dbReference type="EC" id="2.3.2.27" evidence="2"/>
<keyword evidence="10" id="KW-1185">Reference proteome</keyword>
<dbReference type="Gene3D" id="3.30.40.10">
    <property type="entry name" value="Zinc/RING finger domain, C3HC4 (zinc finger)"/>
    <property type="match status" value="1"/>
</dbReference>
<dbReference type="PANTHER" id="PTHR46077:SF1">
    <property type="entry name" value="TOP1 BINDING ARGININE_SERINE RICH PROTEIN, E3 UBIQUITIN LIGASE"/>
    <property type="match status" value="1"/>
</dbReference>
<feature type="compositionally biased region" description="Polar residues" evidence="7">
    <location>
        <begin position="99"/>
        <end position="111"/>
    </location>
</feature>
<dbReference type="SMART" id="SM00184">
    <property type="entry name" value="RING"/>
    <property type="match status" value="1"/>
</dbReference>
<protein>
    <recommendedName>
        <fullName evidence="2">RING-type E3 ubiquitin transferase</fullName>
        <ecNumber evidence="2">2.3.2.27</ecNumber>
    </recommendedName>
</protein>
<evidence type="ECO:0000259" key="8">
    <source>
        <dbReference type="PROSITE" id="PS50089"/>
    </source>
</evidence>
<dbReference type="PANTHER" id="PTHR46077">
    <property type="entry name" value="E3 UBIQUITIN-PROTEIN LIGASE TOPORS"/>
    <property type="match status" value="1"/>
</dbReference>
<feature type="region of interest" description="Disordered" evidence="7">
    <location>
        <begin position="95"/>
        <end position="142"/>
    </location>
</feature>
<keyword evidence="6" id="KW-0862">Zinc</keyword>
<evidence type="ECO:0000313" key="9">
    <source>
        <dbReference type="EMBL" id="SLM37012.1"/>
    </source>
</evidence>
<dbReference type="GO" id="GO:0061630">
    <property type="term" value="F:ubiquitin protein ligase activity"/>
    <property type="evidence" value="ECO:0007669"/>
    <property type="project" value="UniProtKB-EC"/>
</dbReference>